<evidence type="ECO:0000313" key="2">
    <source>
        <dbReference type="EMBL" id="MED6272599.1"/>
    </source>
</evidence>
<feature type="compositionally biased region" description="Basic and acidic residues" evidence="1">
    <location>
        <begin position="18"/>
        <end position="32"/>
    </location>
</feature>
<dbReference type="EMBL" id="JAHUTJ010021853">
    <property type="protein sequence ID" value="MED6272599.1"/>
    <property type="molecule type" value="Genomic_DNA"/>
</dbReference>
<reference evidence="2 3" key="1">
    <citation type="submission" date="2021-06" db="EMBL/GenBank/DDBJ databases">
        <authorList>
            <person name="Palmer J.M."/>
        </authorList>
    </citation>
    <scope>NUCLEOTIDE SEQUENCE [LARGE SCALE GENOMIC DNA]</scope>
    <source>
        <strain evidence="2 3">CL_MEX2019</strain>
        <tissue evidence="2">Muscle</tissue>
    </source>
</reference>
<keyword evidence="3" id="KW-1185">Reference proteome</keyword>
<evidence type="ECO:0000256" key="1">
    <source>
        <dbReference type="SAM" id="MobiDB-lite"/>
    </source>
</evidence>
<gene>
    <name evidence="2" type="ORF">CHARACLAT_031999</name>
</gene>
<accession>A0ABU7DC47</accession>
<feature type="non-terminal residue" evidence="2">
    <location>
        <position position="1"/>
    </location>
</feature>
<sequence>PLLKKRSISDPPSNAVDRNTEELKEDISRRPASEPVDSIYDYPRLYQKPKFGGNNVARAASMESLYETMTLKTTEETNPADDHEVEVINSTMLRSITEIYAKFTQSSPLAISEEAPAEYGYVSE</sequence>
<comment type="caution">
    <text evidence="2">The sequence shown here is derived from an EMBL/GenBank/DDBJ whole genome shotgun (WGS) entry which is preliminary data.</text>
</comment>
<feature type="region of interest" description="Disordered" evidence="1">
    <location>
        <begin position="1"/>
        <end position="39"/>
    </location>
</feature>
<proteinExistence type="predicted"/>
<dbReference type="Proteomes" id="UP001352852">
    <property type="component" value="Unassembled WGS sequence"/>
</dbReference>
<evidence type="ECO:0000313" key="3">
    <source>
        <dbReference type="Proteomes" id="UP001352852"/>
    </source>
</evidence>
<organism evidence="2 3">
    <name type="scientific">Characodon lateralis</name>
    <dbReference type="NCBI Taxonomy" id="208331"/>
    <lineage>
        <taxon>Eukaryota</taxon>
        <taxon>Metazoa</taxon>
        <taxon>Chordata</taxon>
        <taxon>Craniata</taxon>
        <taxon>Vertebrata</taxon>
        <taxon>Euteleostomi</taxon>
        <taxon>Actinopterygii</taxon>
        <taxon>Neopterygii</taxon>
        <taxon>Teleostei</taxon>
        <taxon>Neoteleostei</taxon>
        <taxon>Acanthomorphata</taxon>
        <taxon>Ovalentaria</taxon>
        <taxon>Atherinomorphae</taxon>
        <taxon>Cyprinodontiformes</taxon>
        <taxon>Goodeidae</taxon>
        <taxon>Characodon</taxon>
    </lineage>
</organism>
<protein>
    <submittedName>
        <fullName evidence="2">Uncharacterized protein</fullName>
    </submittedName>
</protein>
<name>A0ABU7DC47_9TELE</name>